<evidence type="ECO:0000259" key="8">
    <source>
        <dbReference type="Pfam" id="PF21708"/>
    </source>
</evidence>
<dbReference type="InterPro" id="IPR013785">
    <property type="entry name" value="Aldolase_TIM"/>
</dbReference>
<dbReference type="Proteomes" id="UP000318733">
    <property type="component" value="Unassembled WGS sequence"/>
</dbReference>
<dbReference type="InterPro" id="IPR017853">
    <property type="entry name" value="GH"/>
</dbReference>
<evidence type="ECO:0000256" key="6">
    <source>
        <dbReference type="SAM" id="SignalP"/>
    </source>
</evidence>
<dbReference type="InterPro" id="IPR049162">
    <property type="entry name" value="GH59_C"/>
</dbReference>
<dbReference type="SUPFAM" id="SSF51445">
    <property type="entry name" value="(Trans)glycosidases"/>
    <property type="match status" value="1"/>
</dbReference>
<evidence type="ECO:0000256" key="5">
    <source>
        <dbReference type="ARBA" id="ARBA00033098"/>
    </source>
</evidence>
<keyword evidence="6" id="KW-0732">Signal</keyword>
<evidence type="ECO:0000313" key="10">
    <source>
        <dbReference type="Proteomes" id="UP000318733"/>
    </source>
</evidence>
<dbReference type="Gene3D" id="3.20.20.80">
    <property type="entry name" value="Glycosidases"/>
    <property type="match status" value="1"/>
</dbReference>
<dbReference type="Gene3D" id="3.20.20.70">
    <property type="entry name" value="Aldolase class I"/>
    <property type="match status" value="1"/>
</dbReference>
<feature type="domain" description="Glycosyl hydrolase family 59 catalytic" evidence="7">
    <location>
        <begin position="37"/>
        <end position="345"/>
    </location>
</feature>
<dbReference type="GO" id="GO:0005764">
    <property type="term" value="C:lysosome"/>
    <property type="evidence" value="ECO:0007669"/>
    <property type="project" value="TreeGrafter"/>
</dbReference>
<evidence type="ECO:0000256" key="2">
    <source>
        <dbReference type="ARBA" id="ARBA00012657"/>
    </source>
</evidence>
<keyword evidence="3" id="KW-0746">Sphingolipid metabolism</keyword>
<dbReference type="GO" id="GO:0006683">
    <property type="term" value="P:galactosylceramide catabolic process"/>
    <property type="evidence" value="ECO:0007669"/>
    <property type="project" value="InterPro"/>
</dbReference>
<feature type="chain" id="PRO_5021887171" description="galactosylceramidase" evidence="6">
    <location>
        <begin position="24"/>
        <end position="648"/>
    </location>
</feature>
<organism evidence="9 10">
    <name type="scientific">Mucilaginibacter corticis</name>
    <dbReference type="NCBI Taxonomy" id="2597670"/>
    <lineage>
        <taxon>Bacteria</taxon>
        <taxon>Pseudomonadati</taxon>
        <taxon>Bacteroidota</taxon>
        <taxon>Sphingobacteriia</taxon>
        <taxon>Sphingobacteriales</taxon>
        <taxon>Sphingobacteriaceae</taxon>
        <taxon>Mucilaginibacter</taxon>
    </lineage>
</organism>
<proteinExistence type="inferred from homology"/>
<dbReference type="OrthoDB" id="9806701at2"/>
<evidence type="ECO:0000256" key="1">
    <source>
        <dbReference type="ARBA" id="ARBA00005637"/>
    </source>
</evidence>
<dbReference type="InterPro" id="IPR049161">
    <property type="entry name" value="GH59_cat"/>
</dbReference>
<dbReference type="Pfam" id="PF02057">
    <property type="entry name" value="Glyco_hydro_59"/>
    <property type="match status" value="1"/>
</dbReference>
<sequence length="648" mass="73125">MLKKYVNLLIISGCILITGSAQGQNIKLSAKDSGRTFEGIGAVSAGASSRNLADYPEKQRSEILDFLFKPKFGAGFQHLKVEIGSGENSTCGSEPSHVITKDELNAPIERGYELWLMSEARKRNSKIFLDCLPWAFPRWTGTRFSQNSADWIVSFLKLARKNYGLELDWIAAGENEMGTDLNWVANTLRPTLDAKGFSKVKLQAPDDDSEYWQIFDKLEKDPKLDKLISAVGYHYVDGREPWNIDQKANRRATEKAKKSGKSLWASEEWSQSGETWGGVGTMYLARLMNKLYSMDRITKYEIWCPVDGIYDQIIWANTGALQSDSPWSGHYTIWPSVWALAHTTQFAEPGWVYMNEACGQLDKSTWRGSHVALRDPKTGDWSVIIVTGDKRKVKLNIGEGLKKGPIHIWRSTEKEQFVEMPVRKLLGSTLELELDADAIYSITNTTGQKKGTFGPPPPAKAFPFPYEENFETYKEHQTPRYFSDQKGTFETCKYPNGSMCLAQDVPAEGLLWYTNWLLKPHSLFGDQNWSNYAIDGDVFLGGGDAEIGGRYAQRDSLGYRLILTRDGRWQLNWKYSTLASGQITQFVPSNWHHLRLEMAGSNISGYIDNKKLAFVQNNGGAKGMAFIASTYDKNLFDNIKVSPIKNDR</sequence>
<feature type="domain" description="Glycosyl hydrolase family 59 C-terminal lectin" evidence="8">
    <location>
        <begin position="484"/>
        <end position="642"/>
    </location>
</feature>
<accession>A0A556MX45</accession>
<dbReference type="EC" id="3.2.1.46" evidence="2"/>
<feature type="signal peptide" evidence="6">
    <location>
        <begin position="1"/>
        <end position="23"/>
    </location>
</feature>
<gene>
    <name evidence="9" type="ORF">FO440_09830</name>
</gene>
<dbReference type="PANTHER" id="PTHR15172">
    <property type="entry name" value="GALACTOCEREBROSIDASE"/>
    <property type="match status" value="1"/>
</dbReference>
<dbReference type="PRINTS" id="PR00850">
    <property type="entry name" value="GLHYDRLASE59"/>
</dbReference>
<dbReference type="Gene3D" id="2.60.120.560">
    <property type="entry name" value="Exo-inulinase, domain 1"/>
    <property type="match status" value="1"/>
</dbReference>
<reference evidence="9 10" key="1">
    <citation type="submission" date="2019-07" db="EMBL/GenBank/DDBJ databases">
        <authorList>
            <person name="Huq M.A."/>
        </authorList>
    </citation>
    <scope>NUCLEOTIDE SEQUENCE [LARGE SCALE GENOMIC DNA]</scope>
    <source>
        <strain evidence="9 10">MAH-19</strain>
    </source>
</reference>
<evidence type="ECO:0000256" key="4">
    <source>
        <dbReference type="ARBA" id="ARBA00022963"/>
    </source>
</evidence>
<dbReference type="EMBL" id="VLPK01000001">
    <property type="protein sequence ID" value="TSJ44455.1"/>
    <property type="molecule type" value="Genomic_DNA"/>
</dbReference>
<comment type="similarity">
    <text evidence="1">Belongs to the glycosyl hydrolase 59 family.</text>
</comment>
<comment type="caution">
    <text evidence="9">The sequence shown here is derived from an EMBL/GenBank/DDBJ whole genome shotgun (WGS) entry which is preliminary data.</text>
</comment>
<evidence type="ECO:0000313" key="9">
    <source>
        <dbReference type="EMBL" id="TSJ44455.1"/>
    </source>
</evidence>
<protein>
    <recommendedName>
        <fullName evidence="2">galactosylceramidase</fullName>
        <ecNumber evidence="2">3.2.1.46</ecNumber>
    </recommendedName>
    <alternativeName>
        <fullName evidence="5">Galactosylceramidase</fullName>
    </alternativeName>
</protein>
<keyword evidence="10" id="KW-1185">Reference proteome</keyword>
<dbReference type="PANTHER" id="PTHR15172:SF1">
    <property type="entry name" value="GALACTOCEREBROSIDASE"/>
    <property type="match status" value="1"/>
</dbReference>
<dbReference type="Pfam" id="PF21708">
    <property type="entry name" value="Glyco_hydro_59_C"/>
    <property type="match status" value="1"/>
</dbReference>
<dbReference type="AlphaFoldDB" id="A0A556MX45"/>
<dbReference type="GO" id="GO:0004336">
    <property type="term" value="F:galactosylceramidase activity"/>
    <property type="evidence" value="ECO:0007669"/>
    <property type="project" value="UniProtKB-EC"/>
</dbReference>
<evidence type="ECO:0000259" key="7">
    <source>
        <dbReference type="Pfam" id="PF02057"/>
    </source>
</evidence>
<keyword evidence="3" id="KW-0443">Lipid metabolism</keyword>
<name>A0A556MX45_9SPHI</name>
<dbReference type="InterPro" id="IPR001286">
    <property type="entry name" value="Glyco_hydro_59"/>
</dbReference>
<dbReference type="GO" id="GO:0016020">
    <property type="term" value="C:membrane"/>
    <property type="evidence" value="ECO:0007669"/>
    <property type="project" value="GOC"/>
</dbReference>
<dbReference type="RefSeq" id="WP_144248016.1">
    <property type="nucleotide sequence ID" value="NZ_VLPK01000001.1"/>
</dbReference>
<evidence type="ECO:0000256" key="3">
    <source>
        <dbReference type="ARBA" id="ARBA00022919"/>
    </source>
</evidence>
<keyword evidence="4" id="KW-0442">Lipid degradation</keyword>